<feature type="chain" id="PRO_5006039250" evidence="3">
    <location>
        <begin position="25"/>
        <end position="519"/>
    </location>
</feature>
<dbReference type="KEGG" id="smag:AN936_16750"/>
<dbReference type="Gene3D" id="2.40.10.10">
    <property type="entry name" value="Trypsin-like serine proteases"/>
    <property type="match status" value="2"/>
</dbReference>
<evidence type="ECO:0000313" key="5">
    <source>
        <dbReference type="Proteomes" id="UP000058074"/>
    </source>
</evidence>
<dbReference type="PATRIC" id="fig|33050.5.peg.3473"/>
<accession>A0A0N9V2N3</accession>
<dbReference type="Proteomes" id="UP000058074">
    <property type="component" value="Chromosome"/>
</dbReference>
<dbReference type="GO" id="GO:0004252">
    <property type="term" value="F:serine-type endopeptidase activity"/>
    <property type="evidence" value="ECO:0007669"/>
    <property type="project" value="InterPro"/>
</dbReference>
<dbReference type="PRINTS" id="PR00834">
    <property type="entry name" value="PROTEASES2C"/>
</dbReference>
<dbReference type="PANTHER" id="PTHR43019">
    <property type="entry name" value="SERINE ENDOPROTEASE DEGS"/>
    <property type="match status" value="1"/>
</dbReference>
<feature type="transmembrane region" description="Helical" evidence="2">
    <location>
        <begin position="327"/>
        <end position="347"/>
    </location>
</feature>
<dbReference type="OrthoDB" id="9766361at2"/>
<feature type="transmembrane region" description="Helical" evidence="2">
    <location>
        <begin position="299"/>
        <end position="320"/>
    </location>
</feature>
<dbReference type="EMBL" id="CP012700">
    <property type="protein sequence ID" value="ALH81946.1"/>
    <property type="molecule type" value="Genomic_DNA"/>
</dbReference>
<sequence>MTRLLTLLLALFALALTPALPARAADDISAASRSVVRVVTVAMVDGEVVGFGHGSGIAISPTRIVTNAHVVESAVKYPGNVALGVVPSEGQKSYTGKLIAIDTARDLALIEITEGRLPAAAVYTGPLESGADVVALGYPGNVDLATARSAADYITPRTPTRSEGNLSNTQAVDGVAMLVHTAKISRGNSGGPLVDGCGRITGINTAITRADDGDSPFAFAISTRELARFLADADQQYAGIGTPCLSMAEADARDRAALDAESRASAEANAAKETAAKLDRELRQARAEEEALASRENRIALAGVLFVIGALAAGAGLLFYSQKNMRNAKIAGGAGAVLVLGAAVLFVTRPDAHAELADTPAPGAATGTVTAALAEGQYLCTIQPERSRVTVSATTDVPVKIRGGGCVNDRTQYAQGSDGRWQRILVPNEEATVTVASIDQAGKEYRVDRYLLDAETMAKAREIRAGTTLKGCTADAGALAALATQQEAIRSALPPSPNERLVYRCQPASGAAAKPATGG</sequence>
<dbReference type="InterPro" id="IPR043504">
    <property type="entry name" value="Peptidase_S1_PA_chymotrypsin"/>
</dbReference>
<protein>
    <submittedName>
        <fullName evidence="4">Peptidase S1</fullName>
    </submittedName>
</protein>
<dbReference type="RefSeq" id="WP_054589079.1">
    <property type="nucleotide sequence ID" value="NZ_CP012700.1"/>
</dbReference>
<keyword evidence="2" id="KW-0472">Membrane</keyword>
<reference evidence="4 5" key="1">
    <citation type="journal article" date="2015" name="Genome Announc.">
        <title>Complete Genome Sequence of Polypropylene Glycol- and Polyethylene Glycol-Degrading Sphingopyxis macrogoltabida Strain EY-1.</title>
        <authorList>
            <person name="Ohtsubo Y."/>
            <person name="Nagata Y."/>
            <person name="Numata M."/>
            <person name="Tsuchikane K."/>
            <person name="Hosoyama A."/>
            <person name="Yamazoe A."/>
            <person name="Tsuda M."/>
            <person name="Fujita N."/>
            <person name="Kawai F."/>
        </authorList>
    </citation>
    <scope>NUCLEOTIDE SEQUENCE [LARGE SCALE GENOMIC DNA]</scope>
    <source>
        <strain evidence="4 5">EY-1</strain>
    </source>
</reference>
<gene>
    <name evidence="4" type="ORF">AN936_16750</name>
</gene>
<dbReference type="InterPro" id="IPR001940">
    <property type="entry name" value="Peptidase_S1C"/>
</dbReference>
<dbReference type="AlphaFoldDB" id="A0A0N9V2N3"/>
<evidence type="ECO:0000313" key="4">
    <source>
        <dbReference type="EMBL" id="ALH81946.1"/>
    </source>
</evidence>
<dbReference type="GO" id="GO:0006508">
    <property type="term" value="P:proteolysis"/>
    <property type="evidence" value="ECO:0007669"/>
    <property type="project" value="InterPro"/>
</dbReference>
<evidence type="ECO:0000256" key="1">
    <source>
        <dbReference type="SAM" id="Coils"/>
    </source>
</evidence>
<evidence type="ECO:0000256" key="2">
    <source>
        <dbReference type="SAM" id="Phobius"/>
    </source>
</evidence>
<feature type="signal peptide" evidence="3">
    <location>
        <begin position="1"/>
        <end position="24"/>
    </location>
</feature>
<name>A0A0N9V2N3_SPHMC</name>
<keyword evidence="2" id="KW-1133">Transmembrane helix</keyword>
<dbReference type="PANTHER" id="PTHR43019:SF23">
    <property type="entry name" value="PROTEASE DO-LIKE 5, CHLOROPLASTIC"/>
    <property type="match status" value="1"/>
</dbReference>
<feature type="coiled-coil region" evidence="1">
    <location>
        <begin position="261"/>
        <end position="298"/>
    </location>
</feature>
<keyword evidence="2" id="KW-0812">Transmembrane</keyword>
<keyword evidence="1" id="KW-0175">Coiled coil</keyword>
<dbReference type="InterPro" id="IPR009003">
    <property type="entry name" value="Peptidase_S1_PA"/>
</dbReference>
<evidence type="ECO:0000256" key="3">
    <source>
        <dbReference type="SAM" id="SignalP"/>
    </source>
</evidence>
<keyword evidence="3" id="KW-0732">Signal</keyword>
<organism evidence="4 5">
    <name type="scientific">Sphingopyxis macrogoltabida</name>
    <name type="common">Sphingomonas macrogoltabidus</name>
    <dbReference type="NCBI Taxonomy" id="33050"/>
    <lineage>
        <taxon>Bacteria</taxon>
        <taxon>Pseudomonadati</taxon>
        <taxon>Pseudomonadota</taxon>
        <taxon>Alphaproteobacteria</taxon>
        <taxon>Sphingomonadales</taxon>
        <taxon>Sphingomonadaceae</taxon>
        <taxon>Sphingopyxis</taxon>
    </lineage>
</organism>
<dbReference type="SUPFAM" id="SSF50494">
    <property type="entry name" value="Trypsin-like serine proteases"/>
    <property type="match status" value="1"/>
</dbReference>
<proteinExistence type="predicted"/>
<dbReference type="Pfam" id="PF13365">
    <property type="entry name" value="Trypsin_2"/>
    <property type="match status" value="1"/>
</dbReference>